<dbReference type="SMART" id="SM00943">
    <property type="entry name" value="Prim-Pol"/>
    <property type="match status" value="1"/>
</dbReference>
<evidence type="ECO:0000259" key="2">
    <source>
        <dbReference type="SMART" id="SM00942"/>
    </source>
</evidence>
<dbReference type="RefSeq" id="WP_386413234.1">
    <property type="nucleotide sequence ID" value="NZ_JBHSZO010000008.1"/>
</dbReference>
<reference evidence="5" key="1">
    <citation type="journal article" date="2019" name="Int. J. Syst. Evol. Microbiol.">
        <title>The Global Catalogue of Microorganisms (GCM) 10K type strain sequencing project: providing services to taxonomists for standard genome sequencing and annotation.</title>
        <authorList>
            <consortium name="The Broad Institute Genomics Platform"/>
            <consortium name="The Broad Institute Genome Sequencing Center for Infectious Disease"/>
            <person name="Wu L."/>
            <person name="Ma J."/>
        </authorList>
    </citation>
    <scope>NUCLEOTIDE SEQUENCE [LARGE SCALE GENOMIC DNA]</scope>
    <source>
        <strain evidence="5">CGMCC 1.13681</strain>
    </source>
</reference>
<proteinExistence type="predicted"/>
<dbReference type="Proteomes" id="UP001596413">
    <property type="component" value="Unassembled WGS sequence"/>
</dbReference>
<evidence type="ECO:0000259" key="3">
    <source>
        <dbReference type="SMART" id="SM00943"/>
    </source>
</evidence>
<keyword evidence="5" id="KW-1185">Reference proteome</keyword>
<dbReference type="InterPro" id="IPR014820">
    <property type="entry name" value="PriCT_1"/>
</dbReference>
<protein>
    <submittedName>
        <fullName evidence="4">Bifunctional DNA primase/polymerase</fullName>
    </submittedName>
</protein>
<sequence>MDGPVSAHSPALAAALAAARHQLPVFPLSRTKQPAIPSPHRGAPPGGEPPAPCRGECGLPGHGVHDATTDPAALRALFAAAPWATGYGIACCRPPHHLIGVDLDVKHGADSLAALQALGGVHGFTLPETVVVATPSGGLHLWFTGPPDAAVPNSASRLAPGIDVRGRGGYLTGPGSRTLAGGYRLAAGSALFPAPVPAALLRLLTAPPTPTAPPPRRAPGPPRTPDARAEALVRFVQRSRPGERNARLFWAACRAYESGHGSSLAQTLVDAATATGLTPREARAAVDSAARHQRRDRFPPSAC</sequence>
<feature type="domain" description="DNA primase/polymerase bifunctional N-terminal" evidence="3">
    <location>
        <begin position="15"/>
        <end position="200"/>
    </location>
</feature>
<name>A0ABW2GG38_9ACTN</name>
<feature type="domain" description="Primase C-terminal 1" evidence="2">
    <location>
        <begin position="233"/>
        <end position="295"/>
    </location>
</feature>
<feature type="region of interest" description="Disordered" evidence="1">
    <location>
        <begin position="28"/>
        <end position="53"/>
    </location>
</feature>
<organism evidence="4 5">
    <name type="scientific">Streptomyces polyrhachis</name>
    <dbReference type="NCBI Taxonomy" id="1282885"/>
    <lineage>
        <taxon>Bacteria</taxon>
        <taxon>Bacillati</taxon>
        <taxon>Actinomycetota</taxon>
        <taxon>Actinomycetes</taxon>
        <taxon>Kitasatosporales</taxon>
        <taxon>Streptomycetaceae</taxon>
        <taxon>Streptomyces</taxon>
    </lineage>
</organism>
<dbReference type="CDD" id="cd04859">
    <property type="entry name" value="Prim_Pol"/>
    <property type="match status" value="1"/>
</dbReference>
<dbReference type="InterPro" id="IPR015330">
    <property type="entry name" value="DNA_primase/pol_bifunc_N"/>
</dbReference>
<dbReference type="Pfam" id="PF09250">
    <property type="entry name" value="Prim-Pol"/>
    <property type="match status" value="1"/>
</dbReference>
<evidence type="ECO:0000256" key="1">
    <source>
        <dbReference type="SAM" id="MobiDB-lite"/>
    </source>
</evidence>
<dbReference type="EMBL" id="JBHSZO010000008">
    <property type="protein sequence ID" value="MFC7217979.1"/>
    <property type="molecule type" value="Genomic_DNA"/>
</dbReference>
<feature type="region of interest" description="Disordered" evidence="1">
    <location>
        <begin position="205"/>
        <end position="227"/>
    </location>
</feature>
<dbReference type="SMART" id="SM00942">
    <property type="entry name" value="PriCT_1"/>
    <property type="match status" value="1"/>
</dbReference>
<evidence type="ECO:0000313" key="5">
    <source>
        <dbReference type="Proteomes" id="UP001596413"/>
    </source>
</evidence>
<comment type="caution">
    <text evidence="4">The sequence shown here is derived from an EMBL/GenBank/DDBJ whole genome shotgun (WGS) entry which is preliminary data.</text>
</comment>
<accession>A0ABW2GG38</accession>
<gene>
    <name evidence="4" type="ORF">ACFQLX_07335</name>
</gene>
<dbReference type="SUPFAM" id="SSF56747">
    <property type="entry name" value="Prim-pol domain"/>
    <property type="match status" value="1"/>
</dbReference>
<feature type="compositionally biased region" description="Pro residues" evidence="1">
    <location>
        <begin position="207"/>
        <end position="224"/>
    </location>
</feature>
<feature type="region of interest" description="Disordered" evidence="1">
    <location>
        <begin position="282"/>
        <end position="303"/>
    </location>
</feature>
<evidence type="ECO:0000313" key="4">
    <source>
        <dbReference type="EMBL" id="MFC7217979.1"/>
    </source>
</evidence>